<keyword evidence="2" id="KW-0238">DNA-binding</keyword>
<feature type="domain" description="HTH iclR-type" evidence="5">
    <location>
        <begin position="24"/>
        <end position="86"/>
    </location>
</feature>
<dbReference type="InterPro" id="IPR050707">
    <property type="entry name" value="HTH_MetabolicPath_Reg"/>
</dbReference>
<evidence type="ECO:0000256" key="1">
    <source>
        <dbReference type="ARBA" id="ARBA00023015"/>
    </source>
</evidence>
<evidence type="ECO:0000256" key="2">
    <source>
        <dbReference type="ARBA" id="ARBA00023125"/>
    </source>
</evidence>
<feature type="region of interest" description="Disordered" evidence="4">
    <location>
        <begin position="1"/>
        <end position="24"/>
    </location>
</feature>
<dbReference type="SMART" id="SM00346">
    <property type="entry name" value="HTH_ICLR"/>
    <property type="match status" value="1"/>
</dbReference>
<name>A0ABN2RII6_9ACTN</name>
<comment type="caution">
    <text evidence="7">The sequence shown here is derived from an EMBL/GenBank/DDBJ whole genome shotgun (WGS) entry which is preliminary data.</text>
</comment>
<dbReference type="SUPFAM" id="SSF55781">
    <property type="entry name" value="GAF domain-like"/>
    <property type="match status" value="1"/>
</dbReference>
<dbReference type="Gene3D" id="1.10.10.10">
    <property type="entry name" value="Winged helix-like DNA-binding domain superfamily/Winged helix DNA-binding domain"/>
    <property type="match status" value="1"/>
</dbReference>
<protein>
    <submittedName>
        <fullName evidence="7">IclR family transcriptional regulator C-terminal domain-containing protein</fullName>
    </submittedName>
</protein>
<dbReference type="InterPro" id="IPR029016">
    <property type="entry name" value="GAF-like_dom_sf"/>
</dbReference>
<reference evidence="7 8" key="1">
    <citation type="journal article" date="2019" name="Int. J. Syst. Evol. Microbiol.">
        <title>The Global Catalogue of Microorganisms (GCM) 10K type strain sequencing project: providing services to taxonomists for standard genome sequencing and annotation.</title>
        <authorList>
            <consortium name="The Broad Institute Genomics Platform"/>
            <consortium name="The Broad Institute Genome Sequencing Center for Infectious Disease"/>
            <person name="Wu L."/>
            <person name="Ma J."/>
        </authorList>
    </citation>
    <scope>NUCLEOTIDE SEQUENCE [LARGE SCALE GENOMIC DNA]</scope>
    <source>
        <strain evidence="7 8">JCM 16013</strain>
    </source>
</reference>
<gene>
    <name evidence="7" type="ORF">GCM10009838_30630</name>
</gene>
<organism evidence="7 8">
    <name type="scientific">Catenulispora subtropica</name>
    <dbReference type="NCBI Taxonomy" id="450798"/>
    <lineage>
        <taxon>Bacteria</taxon>
        <taxon>Bacillati</taxon>
        <taxon>Actinomycetota</taxon>
        <taxon>Actinomycetes</taxon>
        <taxon>Catenulisporales</taxon>
        <taxon>Catenulisporaceae</taxon>
        <taxon>Catenulispora</taxon>
    </lineage>
</organism>
<dbReference type="Pfam" id="PF01614">
    <property type="entry name" value="IclR_C"/>
    <property type="match status" value="1"/>
</dbReference>
<evidence type="ECO:0000256" key="3">
    <source>
        <dbReference type="ARBA" id="ARBA00023163"/>
    </source>
</evidence>
<dbReference type="Gene3D" id="3.30.450.40">
    <property type="match status" value="1"/>
</dbReference>
<dbReference type="EMBL" id="BAAAQM010000015">
    <property type="protein sequence ID" value="GAA1969785.1"/>
    <property type="molecule type" value="Genomic_DNA"/>
</dbReference>
<evidence type="ECO:0000259" key="6">
    <source>
        <dbReference type="PROSITE" id="PS51078"/>
    </source>
</evidence>
<dbReference type="Proteomes" id="UP001499854">
    <property type="component" value="Unassembled WGS sequence"/>
</dbReference>
<dbReference type="PROSITE" id="PS51077">
    <property type="entry name" value="HTH_ICLR"/>
    <property type="match status" value="1"/>
</dbReference>
<dbReference type="PROSITE" id="PS51078">
    <property type="entry name" value="ICLR_ED"/>
    <property type="match status" value="1"/>
</dbReference>
<dbReference type="InterPro" id="IPR036390">
    <property type="entry name" value="WH_DNA-bd_sf"/>
</dbReference>
<dbReference type="SUPFAM" id="SSF46785">
    <property type="entry name" value="Winged helix' DNA-binding domain"/>
    <property type="match status" value="1"/>
</dbReference>
<accession>A0ABN2RII6</accession>
<evidence type="ECO:0000313" key="7">
    <source>
        <dbReference type="EMBL" id="GAA1969785.1"/>
    </source>
</evidence>
<sequence>MSRMTTPADRTTLGTEPTSTGGFSQSLERGLEILSAFTEHRPVLGIADLARAAGLTKSTAHRYVATLAKLGYVLQDPDTRKYSLGPRVIDLGFAALNSMEITRIAAQPLQALSDETGYPASMAVLDGADVVYVDRRRSRRATGFPMDITLHVGSRLPAYCTSMGKVLLADKDPEQLAALLDRSELTRRGPRTITGRDQLLAVLDRVRANGLAVNDEELAPGLRSVAAPVRDRSGAVVAAVNLAVHLTTWNAPVETVVVRLEGPLRATANEISVRLGWRAERSGY</sequence>
<dbReference type="PANTHER" id="PTHR30136">
    <property type="entry name" value="HELIX-TURN-HELIX TRANSCRIPTIONAL REGULATOR, ICLR FAMILY"/>
    <property type="match status" value="1"/>
</dbReference>
<dbReference type="Pfam" id="PF09339">
    <property type="entry name" value="HTH_IclR"/>
    <property type="match status" value="1"/>
</dbReference>
<dbReference type="InterPro" id="IPR005471">
    <property type="entry name" value="Tscrpt_reg_IclR_N"/>
</dbReference>
<keyword evidence="1" id="KW-0805">Transcription regulation</keyword>
<dbReference type="InterPro" id="IPR014757">
    <property type="entry name" value="Tscrpt_reg_IclR_C"/>
</dbReference>
<evidence type="ECO:0000259" key="5">
    <source>
        <dbReference type="PROSITE" id="PS51077"/>
    </source>
</evidence>
<feature type="domain" description="IclR-ED" evidence="6">
    <location>
        <begin position="87"/>
        <end position="277"/>
    </location>
</feature>
<keyword evidence="8" id="KW-1185">Reference proteome</keyword>
<evidence type="ECO:0000256" key="4">
    <source>
        <dbReference type="SAM" id="MobiDB-lite"/>
    </source>
</evidence>
<dbReference type="PANTHER" id="PTHR30136:SF34">
    <property type="entry name" value="TRANSCRIPTIONAL REGULATOR"/>
    <property type="match status" value="1"/>
</dbReference>
<evidence type="ECO:0000313" key="8">
    <source>
        <dbReference type="Proteomes" id="UP001499854"/>
    </source>
</evidence>
<proteinExistence type="predicted"/>
<dbReference type="InterPro" id="IPR036388">
    <property type="entry name" value="WH-like_DNA-bd_sf"/>
</dbReference>
<keyword evidence="3" id="KW-0804">Transcription</keyword>